<evidence type="ECO:0000256" key="3">
    <source>
        <dbReference type="ARBA" id="ARBA00023163"/>
    </source>
</evidence>
<dbReference type="InterPro" id="IPR000812">
    <property type="entry name" value="TFIIB"/>
</dbReference>
<dbReference type="SMART" id="SM00385">
    <property type="entry name" value="CYCLIN"/>
    <property type="match status" value="2"/>
</dbReference>
<dbReference type="GO" id="GO:0006357">
    <property type="term" value="P:regulation of transcription by RNA polymerase II"/>
    <property type="evidence" value="ECO:0007669"/>
    <property type="project" value="InterPro"/>
</dbReference>
<feature type="compositionally biased region" description="Low complexity" evidence="5">
    <location>
        <begin position="72"/>
        <end position="88"/>
    </location>
</feature>
<dbReference type="InterPro" id="IPR036915">
    <property type="entry name" value="Cyclin-like_sf"/>
</dbReference>
<gene>
    <name evidence="7" type="ORF">BDEG_26453</name>
</gene>
<feature type="compositionally biased region" description="Polar residues" evidence="5">
    <location>
        <begin position="49"/>
        <end position="65"/>
    </location>
</feature>
<dbReference type="InterPro" id="IPR013763">
    <property type="entry name" value="Cyclin-like_dom"/>
</dbReference>
<name>A0A177WSF6_BATDL</name>
<dbReference type="AlphaFoldDB" id="A0A177WSF6"/>
<dbReference type="CDD" id="cd20546">
    <property type="entry name" value="CYCLIN_SpCG1C_ScCTK2-like_rpt2"/>
    <property type="match status" value="1"/>
</dbReference>
<dbReference type="Pfam" id="PF00134">
    <property type="entry name" value="Cyclin_N"/>
    <property type="match status" value="1"/>
</dbReference>
<evidence type="ECO:0000256" key="5">
    <source>
        <dbReference type="SAM" id="MobiDB-lite"/>
    </source>
</evidence>
<keyword evidence="2 4" id="KW-0195">Cyclin</keyword>
<evidence type="ECO:0000259" key="6">
    <source>
        <dbReference type="SMART" id="SM00385"/>
    </source>
</evidence>
<feature type="region of interest" description="Disordered" evidence="5">
    <location>
        <begin position="1"/>
        <end position="185"/>
    </location>
</feature>
<dbReference type="Pfam" id="PF02984">
    <property type="entry name" value="Cyclin_C"/>
    <property type="match status" value="1"/>
</dbReference>
<dbReference type="InterPro" id="IPR043198">
    <property type="entry name" value="Cyclin/Ssn8"/>
</dbReference>
<feature type="compositionally biased region" description="Polar residues" evidence="5">
    <location>
        <begin position="15"/>
        <end position="24"/>
    </location>
</feature>
<reference evidence="7 8" key="2">
    <citation type="submission" date="2016-05" db="EMBL/GenBank/DDBJ databases">
        <title>Lineage-specific infection strategies underlie the spectrum of fungal disease in amphibians.</title>
        <authorList>
            <person name="Cuomo C.A."/>
            <person name="Farrer R.A."/>
            <person name="James T."/>
            <person name="Longcore J."/>
            <person name="Birren B."/>
        </authorList>
    </citation>
    <scope>NUCLEOTIDE SEQUENCE [LARGE SCALE GENOMIC DNA]</scope>
    <source>
        <strain evidence="7 8">JEL423</strain>
    </source>
</reference>
<dbReference type="Gene3D" id="1.10.472.10">
    <property type="entry name" value="Cyclin-like"/>
    <property type="match status" value="2"/>
</dbReference>
<sequence>MNTTTADMHDRNGSRLPSSASVSSDPLDKVSYGSASRLKGYSSARHRQSSQANRPNSSNGYTASATRREASTHSYSSLSNHSTSNSTTPAHTGGGPIRIAGHQKLASPPHKTNNTTSNMSSSSHYDGSYGNKISRDGYSRNNSNSYSGTGESRSNNFNHTSRSYSSHREHTPRRTPTHVQRPSTPLHQNNWLVSLADMQNSPSINAGFTFVKETSCRMKGCMFMATVGMAINVTQTSIGIACVLLHRFYLRNSLKDFDFHDVGAACLFLACKIHETPKRFKDLIIACARKSHKDDSLPIIDGSKEFRRWQETILYHEEIVLTSLCFDLNVDTPYDILMRMGTELNVTKQLRQIAWSIVNDILRTTLCVRSTPSCIAAGSLLFAIRILDDPDGEGVSEQKFWELCKCDHSKVEAVMEEIIELYSSQELSQHLSRRDHRKVTASTSRK</sequence>
<protein>
    <submittedName>
        <fullName evidence="7">Cyclin domain-containing protein</fullName>
    </submittedName>
</protein>
<reference evidence="7 8" key="1">
    <citation type="submission" date="2006-10" db="EMBL/GenBank/DDBJ databases">
        <title>The Genome Sequence of Batrachochytrium dendrobatidis JEL423.</title>
        <authorList>
            <consortium name="The Broad Institute Genome Sequencing Platform"/>
            <person name="Birren B."/>
            <person name="Lander E."/>
            <person name="Galagan J."/>
            <person name="Cuomo C."/>
            <person name="Devon K."/>
            <person name="Jaffe D."/>
            <person name="Butler J."/>
            <person name="Alvarez P."/>
            <person name="Gnerre S."/>
            <person name="Grabherr M."/>
            <person name="Kleber M."/>
            <person name="Mauceli E."/>
            <person name="Brockman W."/>
            <person name="Young S."/>
            <person name="LaButti K."/>
            <person name="Sykes S."/>
            <person name="DeCaprio D."/>
            <person name="Crawford M."/>
            <person name="Koehrsen M."/>
            <person name="Engels R."/>
            <person name="Montgomery P."/>
            <person name="Pearson M."/>
            <person name="Howarth C."/>
            <person name="Larson L."/>
            <person name="White J."/>
            <person name="O'Leary S."/>
            <person name="Kodira C."/>
            <person name="Zeng Q."/>
            <person name="Yandava C."/>
            <person name="Alvarado L."/>
            <person name="Longcore J."/>
            <person name="James T."/>
        </authorList>
    </citation>
    <scope>NUCLEOTIDE SEQUENCE [LARGE SCALE GENOMIC DNA]</scope>
    <source>
        <strain evidence="7 8">JEL423</strain>
    </source>
</reference>
<evidence type="ECO:0000256" key="4">
    <source>
        <dbReference type="RuleBase" id="RU000383"/>
    </source>
</evidence>
<comment type="similarity">
    <text evidence="4">Belongs to the cyclin family.</text>
</comment>
<feature type="compositionally biased region" description="Low complexity" evidence="5">
    <location>
        <begin position="112"/>
        <end position="123"/>
    </location>
</feature>
<dbReference type="eggNOG" id="KOG0834">
    <property type="taxonomic scope" value="Eukaryota"/>
</dbReference>
<evidence type="ECO:0000256" key="2">
    <source>
        <dbReference type="ARBA" id="ARBA00023127"/>
    </source>
</evidence>
<proteinExistence type="inferred from homology"/>
<dbReference type="GO" id="GO:0070897">
    <property type="term" value="P:transcription preinitiation complex assembly"/>
    <property type="evidence" value="ECO:0007669"/>
    <property type="project" value="InterPro"/>
</dbReference>
<dbReference type="EMBL" id="DS022309">
    <property type="protein sequence ID" value="OAJ43068.1"/>
    <property type="molecule type" value="Genomic_DNA"/>
</dbReference>
<dbReference type="SUPFAM" id="SSF47954">
    <property type="entry name" value="Cyclin-like"/>
    <property type="match status" value="2"/>
</dbReference>
<organism evidence="7 8">
    <name type="scientific">Batrachochytrium dendrobatidis (strain JEL423)</name>
    <dbReference type="NCBI Taxonomy" id="403673"/>
    <lineage>
        <taxon>Eukaryota</taxon>
        <taxon>Fungi</taxon>
        <taxon>Fungi incertae sedis</taxon>
        <taxon>Chytridiomycota</taxon>
        <taxon>Chytridiomycota incertae sedis</taxon>
        <taxon>Chytridiomycetes</taxon>
        <taxon>Rhizophydiales</taxon>
        <taxon>Rhizophydiales incertae sedis</taxon>
        <taxon>Batrachochytrium</taxon>
    </lineage>
</organism>
<dbReference type="InterPro" id="IPR004367">
    <property type="entry name" value="Cyclin_C-dom"/>
</dbReference>
<feature type="domain" description="Cyclin-like" evidence="6">
    <location>
        <begin position="335"/>
        <end position="420"/>
    </location>
</feature>
<dbReference type="Proteomes" id="UP000077115">
    <property type="component" value="Unassembled WGS sequence"/>
</dbReference>
<feature type="domain" description="Cyclin-like" evidence="6">
    <location>
        <begin position="222"/>
        <end position="322"/>
    </location>
</feature>
<dbReference type="PRINTS" id="PR00685">
    <property type="entry name" value="TIFACTORIIB"/>
</dbReference>
<dbReference type="InterPro" id="IPR006671">
    <property type="entry name" value="Cyclin_N"/>
</dbReference>
<keyword evidence="1" id="KW-0805">Transcription regulation</keyword>
<dbReference type="STRING" id="403673.A0A177WSF6"/>
<keyword evidence="3" id="KW-0804">Transcription</keyword>
<evidence type="ECO:0000313" key="7">
    <source>
        <dbReference type="EMBL" id="OAJ43068.1"/>
    </source>
</evidence>
<feature type="compositionally biased region" description="Low complexity" evidence="5">
    <location>
        <begin position="139"/>
        <end position="148"/>
    </location>
</feature>
<dbReference type="VEuPathDB" id="FungiDB:BDEG_26453"/>
<accession>A0A177WSF6</accession>
<dbReference type="OrthoDB" id="25002at2759"/>
<evidence type="ECO:0000313" key="8">
    <source>
        <dbReference type="Proteomes" id="UP000077115"/>
    </source>
</evidence>
<dbReference type="PANTHER" id="PTHR10026">
    <property type="entry name" value="CYCLIN"/>
    <property type="match status" value="1"/>
</dbReference>
<evidence type="ECO:0000256" key="1">
    <source>
        <dbReference type="ARBA" id="ARBA00023015"/>
    </source>
</evidence>
<feature type="compositionally biased region" description="Polar residues" evidence="5">
    <location>
        <begin position="149"/>
        <end position="164"/>
    </location>
</feature>
<dbReference type="GO" id="GO:0016538">
    <property type="term" value="F:cyclin-dependent protein serine/threonine kinase regulator activity"/>
    <property type="evidence" value="ECO:0007669"/>
    <property type="project" value="InterPro"/>
</dbReference>